<proteinExistence type="predicted"/>
<sequence>MLPFNADRRVENTQQLFYIDLHPAVKRLYLHHQNVSQRAIAQQTPSEQVFVQKVVVRYDKENKSLSAVKTSTSGPVRKIYTDVLE</sequence>
<gene>
    <name evidence="1" type="ORF">OS493_030380</name>
</gene>
<name>A0A9W9Z977_9CNID</name>
<accession>A0A9W9Z977</accession>
<dbReference type="AlphaFoldDB" id="A0A9W9Z977"/>
<comment type="caution">
    <text evidence="1">The sequence shown here is derived from an EMBL/GenBank/DDBJ whole genome shotgun (WGS) entry which is preliminary data.</text>
</comment>
<reference evidence="1" key="1">
    <citation type="submission" date="2023-01" db="EMBL/GenBank/DDBJ databases">
        <title>Genome assembly of the deep-sea coral Lophelia pertusa.</title>
        <authorList>
            <person name="Herrera S."/>
            <person name="Cordes E."/>
        </authorList>
    </citation>
    <scope>NUCLEOTIDE SEQUENCE</scope>
    <source>
        <strain evidence="1">USNM1676648</strain>
        <tissue evidence="1">Polyp</tissue>
    </source>
</reference>
<keyword evidence="2" id="KW-1185">Reference proteome</keyword>
<protein>
    <submittedName>
        <fullName evidence="1">Uncharacterized protein</fullName>
    </submittedName>
</protein>
<dbReference type="EMBL" id="MU826382">
    <property type="protein sequence ID" value="KAJ7377180.1"/>
    <property type="molecule type" value="Genomic_DNA"/>
</dbReference>
<dbReference type="Proteomes" id="UP001163046">
    <property type="component" value="Unassembled WGS sequence"/>
</dbReference>
<evidence type="ECO:0000313" key="1">
    <source>
        <dbReference type="EMBL" id="KAJ7377180.1"/>
    </source>
</evidence>
<organism evidence="1 2">
    <name type="scientific">Desmophyllum pertusum</name>
    <dbReference type="NCBI Taxonomy" id="174260"/>
    <lineage>
        <taxon>Eukaryota</taxon>
        <taxon>Metazoa</taxon>
        <taxon>Cnidaria</taxon>
        <taxon>Anthozoa</taxon>
        <taxon>Hexacorallia</taxon>
        <taxon>Scleractinia</taxon>
        <taxon>Caryophylliina</taxon>
        <taxon>Caryophylliidae</taxon>
        <taxon>Desmophyllum</taxon>
    </lineage>
</organism>
<evidence type="ECO:0000313" key="2">
    <source>
        <dbReference type="Proteomes" id="UP001163046"/>
    </source>
</evidence>